<feature type="chain" id="PRO_5012645663" evidence="3">
    <location>
        <begin position="23"/>
        <end position="463"/>
    </location>
</feature>
<dbReference type="InterPro" id="IPR045219">
    <property type="entry name" value="PKAT"/>
</dbReference>
<keyword evidence="2 4" id="KW-0812">Transmembrane</keyword>
<organism evidence="4 5">
    <name type="scientific">Mizuhopecten yessoensis</name>
    <name type="common">Japanese scallop</name>
    <name type="synonym">Patinopecten yessoensis</name>
    <dbReference type="NCBI Taxonomy" id="6573"/>
    <lineage>
        <taxon>Eukaryota</taxon>
        <taxon>Metazoa</taxon>
        <taxon>Spiralia</taxon>
        <taxon>Lophotrochozoa</taxon>
        <taxon>Mollusca</taxon>
        <taxon>Bivalvia</taxon>
        <taxon>Autobranchia</taxon>
        <taxon>Pteriomorphia</taxon>
        <taxon>Pectinida</taxon>
        <taxon>Pectinoidea</taxon>
        <taxon>Pectinidae</taxon>
        <taxon>Mizuhopecten</taxon>
    </lineage>
</organism>
<dbReference type="PANTHER" id="PTHR11861">
    <property type="entry name" value="MELANOCYTE PROTEIN PMEL 17-RELATED"/>
    <property type="match status" value="1"/>
</dbReference>
<protein>
    <submittedName>
        <fullName evidence="4">Transmembrane protein 130</fullName>
    </submittedName>
</protein>
<evidence type="ECO:0000256" key="2">
    <source>
        <dbReference type="SAM" id="Phobius"/>
    </source>
</evidence>
<feature type="region of interest" description="Disordered" evidence="1">
    <location>
        <begin position="442"/>
        <end position="463"/>
    </location>
</feature>
<comment type="caution">
    <text evidence="4">The sequence shown here is derived from an EMBL/GenBank/DDBJ whole genome shotgun (WGS) entry which is preliminary data.</text>
</comment>
<keyword evidence="2" id="KW-1133">Transmembrane helix</keyword>
<dbReference type="AlphaFoldDB" id="A0A210PTA4"/>
<keyword evidence="2" id="KW-0472">Membrane</keyword>
<feature type="signal peptide" evidence="3">
    <location>
        <begin position="1"/>
        <end position="22"/>
    </location>
</feature>
<feature type="transmembrane region" description="Helical" evidence="2">
    <location>
        <begin position="373"/>
        <end position="395"/>
    </location>
</feature>
<dbReference type="STRING" id="6573.A0A210PTA4"/>
<evidence type="ECO:0000313" key="5">
    <source>
        <dbReference type="Proteomes" id="UP000242188"/>
    </source>
</evidence>
<evidence type="ECO:0000256" key="3">
    <source>
        <dbReference type="SAM" id="SignalP"/>
    </source>
</evidence>
<keyword evidence="3" id="KW-0732">Signal</keyword>
<name>A0A210PTA4_MIZYE</name>
<accession>A0A210PTA4</accession>
<sequence>MKLYVFIVYFLVSFSHPEGAYTRIPGCNKSYVGIRGKRINTDFLPKGPEVEVREISDEYRLEIKNTGPVVLDSRIDFMAKMFNKTGHLADSTSFLYVWNNDADFHELRKEDNFEANMTQTYSFVLPSQYTMQVCVYSKEEKLTHIKYHLVAKGGTKFTLTSLLNGKIDLKQSLSYQKHKKVLATNIPIDFSVNLTDKFQSKPTSSFHWFNGKTLLGHTTVPKFVFTLKKAEKMEKLSVSVSTSLEDEFVEKKGEWSEDVQVKDAIQGVKWNLSGRSSVDVNNLLNLTVFYKASNPTVICWEVCEAKKNSSYCSNTTCESPLTGNRKQFDVQVGFPSVGLYHIHFRLENDVSQQHYRTGVVHVYATDSYSSHGYAIPIFFSCLGVFIVLVSSIYFVRMKRKPHVETADFDFHPSLNREEPHPIITGIKRTFTHQFFQPKHLYSSLQQPRTSARSYDSMSENGPL</sequence>
<evidence type="ECO:0000313" key="4">
    <source>
        <dbReference type="EMBL" id="OWF39727.1"/>
    </source>
</evidence>
<evidence type="ECO:0000256" key="1">
    <source>
        <dbReference type="SAM" id="MobiDB-lite"/>
    </source>
</evidence>
<reference evidence="4 5" key="1">
    <citation type="journal article" date="2017" name="Nat. Ecol. Evol.">
        <title>Scallop genome provides insights into evolution of bilaterian karyotype and development.</title>
        <authorList>
            <person name="Wang S."/>
            <person name="Zhang J."/>
            <person name="Jiao W."/>
            <person name="Li J."/>
            <person name="Xun X."/>
            <person name="Sun Y."/>
            <person name="Guo X."/>
            <person name="Huan P."/>
            <person name="Dong B."/>
            <person name="Zhang L."/>
            <person name="Hu X."/>
            <person name="Sun X."/>
            <person name="Wang J."/>
            <person name="Zhao C."/>
            <person name="Wang Y."/>
            <person name="Wang D."/>
            <person name="Huang X."/>
            <person name="Wang R."/>
            <person name="Lv J."/>
            <person name="Li Y."/>
            <person name="Zhang Z."/>
            <person name="Liu B."/>
            <person name="Lu W."/>
            <person name="Hui Y."/>
            <person name="Liang J."/>
            <person name="Zhou Z."/>
            <person name="Hou R."/>
            <person name="Li X."/>
            <person name="Liu Y."/>
            <person name="Li H."/>
            <person name="Ning X."/>
            <person name="Lin Y."/>
            <person name="Zhao L."/>
            <person name="Xing Q."/>
            <person name="Dou J."/>
            <person name="Li Y."/>
            <person name="Mao J."/>
            <person name="Guo H."/>
            <person name="Dou H."/>
            <person name="Li T."/>
            <person name="Mu C."/>
            <person name="Jiang W."/>
            <person name="Fu Q."/>
            <person name="Fu X."/>
            <person name="Miao Y."/>
            <person name="Liu J."/>
            <person name="Yu Q."/>
            <person name="Li R."/>
            <person name="Liao H."/>
            <person name="Li X."/>
            <person name="Kong Y."/>
            <person name="Jiang Z."/>
            <person name="Chourrout D."/>
            <person name="Li R."/>
            <person name="Bao Z."/>
        </authorList>
    </citation>
    <scope>NUCLEOTIDE SEQUENCE [LARGE SCALE GENOMIC DNA]</scope>
    <source>
        <strain evidence="4 5">PY_sf001</strain>
    </source>
</reference>
<dbReference type="Proteomes" id="UP000242188">
    <property type="component" value="Unassembled WGS sequence"/>
</dbReference>
<dbReference type="EMBL" id="NEDP02005512">
    <property type="protein sequence ID" value="OWF39727.1"/>
    <property type="molecule type" value="Genomic_DNA"/>
</dbReference>
<proteinExistence type="predicted"/>
<keyword evidence="5" id="KW-1185">Reference proteome</keyword>
<dbReference type="PANTHER" id="PTHR11861:SF8">
    <property type="entry name" value="PKD DOMAIN-CONTAINING PROTEIN"/>
    <property type="match status" value="1"/>
</dbReference>
<dbReference type="OrthoDB" id="6500045at2759"/>
<gene>
    <name evidence="4" type="ORF">KP79_PYT05470</name>
</gene>
<dbReference type="GO" id="GO:0005886">
    <property type="term" value="C:plasma membrane"/>
    <property type="evidence" value="ECO:0007669"/>
    <property type="project" value="TreeGrafter"/>
</dbReference>